<dbReference type="AlphaFoldDB" id="A0A2N5U5C6"/>
<feature type="compositionally biased region" description="Low complexity" evidence="6">
    <location>
        <begin position="632"/>
        <end position="641"/>
    </location>
</feature>
<dbReference type="GO" id="GO:0005634">
    <property type="term" value="C:nucleus"/>
    <property type="evidence" value="ECO:0007669"/>
    <property type="project" value="UniProtKB-SubCell"/>
</dbReference>
<evidence type="ECO:0000256" key="1">
    <source>
        <dbReference type="ARBA" id="ARBA00005800"/>
    </source>
</evidence>
<comment type="caution">
    <text evidence="8">The sequence shown here is derived from an EMBL/GenBank/DDBJ whole genome shotgun (WGS) entry which is preliminary data.</text>
</comment>
<comment type="similarity">
    <text evidence="1">Belongs to the TALE/M-ATYP homeobox family.</text>
</comment>
<evidence type="ECO:0000259" key="7">
    <source>
        <dbReference type="PROSITE" id="PS50071"/>
    </source>
</evidence>
<feature type="compositionally biased region" description="Low complexity" evidence="6">
    <location>
        <begin position="361"/>
        <end position="390"/>
    </location>
</feature>
<feature type="DNA-binding region" description="Homeobox" evidence="5">
    <location>
        <begin position="228"/>
        <end position="261"/>
    </location>
</feature>
<dbReference type="Proteomes" id="UP000235392">
    <property type="component" value="Unassembled WGS sequence"/>
</dbReference>
<feature type="domain" description="Homeobox" evidence="7">
    <location>
        <begin position="226"/>
        <end position="260"/>
    </location>
</feature>
<comment type="subcellular location">
    <subcellularLocation>
        <location evidence="5">Nucleus</location>
    </subcellularLocation>
</comment>
<dbReference type="Pfam" id="PF05920">
    <property type="entry name" value="Homeobox_KN"/>
    <property type="match status" value="1"/>
</dbReference>
<feature type="region of interest" description="Disordered" evidence="6">
    <location>
        <begin position="618"/>
        <end position="660"/>
    </location>
</feature>
<evidence type="ECO:0000256" key="6">
    <source>
        <dbReference type="SAM" id="MobiDB-lite"/>
    </source>
</evidence>
<dbReference type="CDD" id="cd00086">
    <property type="entry name" value="homeodomain"/>
    <property type="match status" value="1"/>
</dbReference>
<feature type="compositionally biased region" description="Low complexity" evidence="6">
    <location>
        <begin position="409"/>
        <end position="422"/>
    </location>
</feature>
<evidence type="ECO:0000313" key="9">
    <source>
        <dbReference type="Proteomes" id="UP000235392"/>
    </source>
</evidence>
<evidence type="ECO:0000313" key="8">
    <source>
        <dbReference type="EMBL" id="PLW32916.1"/>
    </source>
</evidence>
<name>A0A2N5U5C6_9BASI</name>
<dbReference type="EMBL" id="PGCI01000232">
    <property type="protein sequence ID" value="PLW32916.1"/>
    <property type="molecule type" value="Genomic_DNA"/>
</dbReference>
<evidence type="ECO:0000256" key="2">
    <source>
        <dbReference type="ARBA" id="ARBA00023125"/>
    </source>
</evidence>
<feature type="region of interest" description="Disordered" evidence="6">
    <location>
        <begin position="446"/>
        <end position="466"/>
    </location>
</feature>
<reference evidence="8 9" key="1">
    <citation type="submission" date="2017-11" db="EMBL/GenBank/DDBJ databases">
        <title>De novo assembly and phasing of dikaryotic genomes from two isolates of Puccinia coronata f. sp. avenae, the causal agent of oat crown rust.</title>
        <authorList>
            <person name="Miller M.E."/>
            <person name="Zhang Y."/>
            <person name="Omidvar V."/>
            <person name="Sperschneider J."/>
            <person name="Schwessinger B."/>
            <person name="Raley C."/>
            <person name="Palmer J.M."/>
            <person name="Garnica D."/>
            <person name="Upadhyaya N."/>
            <person name="Rathjen J."/>
            <person name="Taylor J.M."/>
            <person name="Park R.F."/>
            <person name="Dodds P.N."/>
            <person name="Hirsch C.D."/>
            <person name="Kianian S.F."/>
            <person name="Figueroa M."/>
        </authorList>
    </citation>
    <scope>NUCLEOTIDE SEQUENCE [LARGE SCALE GENOMIC DNA]</scope>
    <source>
        <strain evidence="8">12SD80</strain>
    </source>
</reference>
<feature type="compositionally biased region" description="Low complexity" evidence="6">
    <location>
        <begin position="539"/>
        <end position="555"/>
    </location>
</feature>
<dbReference type="PROSITE" id="PS50071">
    <property type="entry name" value="HOMEOBOX_2"/>
    <property type="match status" value="1"/>
</dbReference>
<feature type="region of interest" description="Disordered" evidence="6">
    <location>
        <begin position="361"/>
        <end position="422"/>
    </location>
</feature>
<evidence type="ECO:0000256" key="5">
    <source>
        <dbReference type="PROSITE-ProRule" id="PRU00108"/>
    </source>
</evidence>
<dbReference type="InterPro" id="IPR009057">
    <property type="entry name" value="Homeodomain-like_sf"/>
</dbReference>
<feature type="compositionally biased region" description="Polar residues" evidence="6">
    <location>
        <begin position="391"/>
        <end position="403"/>
    </location>
</feature>
<evidence type="ECO:0000256" key="4">
    <source>
        <dbReference type="ARBA" id="ARBA00023242"/>
    </source>
</evidence>
<feature type="region of interest" description="Disordered" evidence="6">
    <location>
        <begin position="527"/>
        <end position="581"/>
    </location>
</feature>
<feature type="compositionally biased region" description="Polar residues" evidence="6">
    <location>
        <begin position="556"/>
        <end position="568"/>
    </location>
</feature>
<dbReference type="SUPFAM" id="SSF46689">
    <property type="entry name" value="Homeodomain-like"/>
    <property type="match status" value="1"/>
</dbReference>
<sequence>MSADGRSDLFVEVGGGSGGSFAGVNCFHRALLAGYVAVGGLCHSGIKHDSCAQPADRPSASHHPFPAWLHHSFTHPPQTTRITSLAMLSNLSDSLHVANLEHDLVTALKTNDVNNISQLDAKFSQLALQLEHAVSANSLSQEEAKAHLYLSHNVYIASSHVQQAQLAMDELSAQWAQKLNLVAPLVPNPPTTLSAPSKQPVVDDGSSTTSHTILKKWSQTHMSYLYPTRSQLRELAAETSLDEDQVTAWFRNARGRSDWTKLYGLKGQVDKNREKLHLIIEEYQSLKRLMSPEDFAKIVAERQTFQYLVKIFRWFATGPPAKKPAPASSVRPWVREVLSNTLASFRQGAAGLLDSSKQLLPSFSPRSTSPSSTSASSPTATSPECTTASTVPSSLCGSSSDRSASPEAPSSRTSASGSSPSPVISPFNLPAMPSFFPNSPCNSQSSISLAASSPPSSSSSSSSLSPIISPFDLSQEPPSLLNLLSNDRPADLTQVSSSCPAPSTTLLSPICFPLNLPLSAAAFPQSPGNSQFADALDTSSSGSSSPNSWQSPIFSPSNIPTVATSLPNSKPPTPDSFPSSLSPFFSPLSPSPELASPFAASSSLPLCLPANESSFTILSSSPSESISDRHSPFPSISSSYSDATQQSILSGQFDDAPEDL</sequence>
<dbReference type="InterPro" id="IPR008422">
    <property type="entry name" value="KN_HD"/>
</dbReference>
<accession>A0A2N5U5C6</accession>
<organism evidence="8 9">
    <name type="scientific">Puccinia coronata f. sp. avenae</name>
    <dbReference type="NCBI Taxonomy" id="200324"/>
    <lineage>
        <taxon>Eukaryota</taxon>
        <taxon>Fungi</taxon>
        <taxon>Dikarya</taxon>
        <taxon>Basidiomycota</taxon>
        <taxon>Pucciniomycotina</taxon>
        <taxon>Pucciniomycetes</taxon>
        <taxon>Pucciniales</taxon>
        <taxon>Pucciniaceae</taxon>
        <taxon>Puccinia</taxon>
    </lineage>
</organism>
<protein>
    <recommendedName>
        <fullName evidence="7">Homeobox domain-containing protein</fullName>
    </recommendedName>
</protein>
<evidence type="ECO:0000256" key="3">
    <source>
        <dbReference type="ARBA" id="ARBA00023155"/>
    </source>
</evidence>
<proteinExistence type="inferred from homology"/>
<dbReference type="GO" id="GO:0006355">
    <property type="term" value="P:regulation of DNA-templated transcription"/>
    <property type="evidence" value="ECO:0007669"/>
    <property type="project" value="InterPro"/>
</dbReference>
<gene>
    <name evidence="8" type="ORF">PCASD_12477</name>
</gene>
<dbReference type="SMART" id="SM00389">
    <property type="entry name" value="HOX"/>
    <property type="match status" value="1"/>
</dbReference>
<dbReference type="GO" id="GO:0003677">
    <property type="term" value="F:DNA binding"/>
    <property type="evidence" value="ECO:0007669"/>
    <property type="project" value="UniProtKB-UniRule"/>
</dbReference>
<dbReference type="Gene3D" id="1.10.10.60">
    <property type="entry name" value="Homeodomain-like"/>
    <property type="match status" value="1"/>
</dbReference>
<dbReference type="InterPro" id="IPR001356">
    <property type="entry name" value="HD"/>
</dbReference>
<keyword evidence="2 5" id="KW-0238">DNA-binding</keyword>
<keyword evidence="3 5" id="KW-0371">Homeobox</keyword>
<keyword evidence="4 5" id="KW-0539">Nucleus</keyword>